<evidence type="ECO:0000313" key="3">
    <source>
        <dbReference type="EMBL" id="MBR7675740.1"/>
    </source>
</evidence>
<dbReference type="PROSITE" id="PS51841">
    <property type="entry name" value="LTD"/>
    <property type="match status" value="1"/>
</dbReference>
<dbReference type="AlphaFoldDB" id="A0A8T4IWE3"/>
<evidence type="ECO:0000313" key="4">
    <source>
        <dbReference type="Proteomes" id="UP000675554"/>
    </source>
</evidence>
<sequence>MKIRHALIPATAAGAAAVLALTLAAPAQAASAVQFRYFRYDSPGSDRGGNSSVNAEYFTLKNVSSRSVSLKGYTVKDKTGYKYTFGTFTLKSGKSVRVHTGKGTNKSTDRYWGRSWYVWNNSGDKATLRSASGSSLDTCSWSRTGSGYKNC</sequence>
<proteinExistence type="predicted"/>
<feature type="domain" description="LTD" evidence="2">
    <location>
        <begin position="24"/>
        <end position="147"/>
    </location>
</feature>
<gene>
    <name evidence="3" type="ORF">KDA82_22525</name>
</gene>
<dbReference type="Pfam" id="PF00932">
    <property type="entry name" value="LTD"/>
    <property type="match status" value="1"/>
</dbReference>
<feature type="chain" id="PRO_5035740659" evidence="1">
    <location>
        <begin position="30"/>
        <end position="151"/>
    </location>
</feature>
<feature type="signal peptide" evidence="1">
    <location>
        <begin position="1"/>
        <end position="29"/>
    </location>
</feature>
<accession>A0A8T4IWE3</accession>
<dbReference type="SUPFAM" id="SSF74853">
    <property type="entry name" value="Lamin A/C globular tail domain"/>
    <property type="match status" value="1"/>
</dbReference>
<organism evidence="3 4">
    <name type="scientific">Streptomyces daliensis</name>
    <dbReference type="NCBI Taxonomy" id="299421"/>
    <lineage>
        <taxon>Bacteria</taxon>
        <taxon>Bacillati</taxon>
        <taxon>Actinomycetota</taxon>
        <taxon>Actinomycetes</taxon>
        <taxon>Kitasatosporales</taxon>
        <taxon>Streptomycetaceae</taxon>
        <taxon>Streptomyces</taxon>
    </lineage>
</organism>
<dbReference type="InterPro" id="IPR006311">
    <property type="entry name" value="TAT_signal"/>
</dbReference>
<keyword evidence="4" id="KW-1185">Reference proteome</keyword>
<dbReference type="InterPro" id="IPR036415">
    <property type="entry name" value="Lamin_tail_dom_sf"/>
</dbReference>
<comment type="caution">
    <text evidence="3">The sequence shown here is derived from an EMBL/GenBank/DDBJ whole genome shotgun (WGS) entry which is preliminary data.</text>
</comment>
<keyword evidence="1" id="KW-0732">Signal</keyword>
<dbReference type="Gene3D" id="2.60.40.1260">
    <property type="entry name" value="Lamin Tail domain"/>
    <property type="match status" value="1"/>
</dbReference>
<dbReference type="Proteomes" id="UP000675554">
    <property type="component" value="Unassembled WGS sequence"/>
</dbReference>
<dbReference type="PROSITE" id="PS51318">
    <property type="entry name" value="TAT"/>
    <property type="match status" value="1"/>
</dbReference>
<reference evidence="3" key="1">
    <citation type="submission" date="2021-04" db="EMBL/GenBank/DDBJ databases">
        <title>Sequencing of actinobacteria type strains.</title>
        <authorList>
            <person name="Nguyen G.-S."/>
            <person name="Wentzel A."/>
        </authorList>
    </citation>
    <scope>NUCLEOTIDE SEQUENCE</scope>
    <source>
        <strain evidence="3">DSM 42095</strain>
    </source>
</reference>
<protein>
    <submittedName>
        <fullName evidence="3">Lamin tail domain-containing protein</fullName>
    </submittedName>
</protein>
<name>A0A8T4IWE3_9ACTN</name>
<dbReference type="InterPro" id="IPR001322">
    <property type="entry name" value="Lamin_tail_dom"/>
</dbReference>
<dbReference type="EMBL" id="JAGSMN010000523">
    <property type="protein sequence ID" value="MBR7675740.1"/>
    <property type="molecule type" value="Genomic_DNA"/>
</dbReference>
<evidence type="ECO:0000256" key="1">
    <source>
        <dbReference type="SAM" id="SignalP"/>
    </source>
</evidence>
<evidence type="ECO:0000259" key="2">
    <source>
        <dbReference type="PROSITE" id="PS51841"/>
    </source>
</evidence>